<keyword evidence="4" id="KW-1185">Reference proteome</keyword>
<dbReference type="InterPro" id="IPR050270">
    <property type="entry name" value="DegV_domain_contain"/>
</dbReference>
<reference evidence="3 4" key="1">
    <citation type="submission" date="2018-07" db="EMBL/GenBank/DDBJ databases">
        <title>Arthrobacter sp. nov., isolated from raw cow's milk with high bacterial count.</title>
        <authorList>
            <person name="Hahne J."/>
            <person name="Isele D."/>
            <person name="Lipski A."/>
        </authorList>
    </citation>
    <scope>NUCLEOTIDE SEQUENCE [LARGE SCALE GENOMIC DNA]</scope>
    <source>
        <strain evidence="3 4">JZ R-35</strain>
    </source>
</reference>
<dbReference type="PANTHER" id="PTHR33434">
    <property type="entry name" value="DEGV DOMAIN-CONTAINING PROTEIN DR_1986-RELATED"/>
    <property type="match status" value="1"/>
</dbReference>
<dbReference type="GO" id="GO:0008289">
    <property type="term" value="F:lipid binding"/>
    <property type="evidence" value="ECO:0007669"/>
    <property type="project" value="UniProtKB-KW"/>
</dbReference>
<dbReference type="Gene3D" id="3.30.1180.10">
    <property type="match status" value="1"/>
</dbReference>
<dbReference type="InterPro" id="IPR003797">
    <property type="entry name" value="DegV"/>
</dbReference>
<sequence>MREGESAPGGGLWNELRTRLSRGPRLRLPGQRPEQRVHVITDTASALPEGYASEHAGALSVVPMPVTVDAQVFIEGVDDVMSELSLGLAMGSKITTSRPAPGQLLRAVERAAEAGASSVLIVCISSALSGTVEAARWAAEQAELPVRVLDTRSVGLGEGFAVMAAVEAAEAGLELDEVHLAAASACDASVWFVVPSLEQLRRGGRIGTVASVLGTLLNVKPILTVNRDGAIVAADKARSLQRALAHVIELGIDAAGEDPATVLVGLHHFGAEEEAEAVAEALAPYTERPVIVTPVPAVLAAHTGAGVVALIVRRERA</sequence>
<accession>A0A399JG20</accession>
<feature type="transmembrane region" description="Helical" evidence="2">
    <location>
        <begin position="291"/>
        <end position="312"/>
    </location>
</feature>
<dbReference type="RefSeq" id="WP_119423797.1">
    <property type="nucleotide sequence ID" value="NZ_QQXK01000005.1"/>
</dbReference>
<dbReference type="Gene3D" id="3.40.50.10170">
    <property type="match status" value="1"/>
</dbReference>
<dbReference type="SUPFAM" id="SSF82549">
    <property type="entry name" value="DAK1/DegV-like"/>
    <property type="match status" value="1"/>
</dbReference>
<evidence type="ECO:0000313" key="3">
    <source>
        <dbReference type="EMBL" id="RII43149.1"/>
    </source>
</evidence>
<keyword evidence="2" id="KW-0812">Transmembrane</keyword>
<keyword evidence="2" id="KW-0472">Membrane</keyword>
<name>A0A399JG20_9MICC</name>
<protein>
    <submittedName>
        <fullName evidence="3">DegV family protein</fullName>
    </submittedName>
</protein>
<organism evidence="3 4">
    <name type="scientific">Galactobacter valiniphilus</name>
    <dbReference type="NCBI Taxonomy" id="2676122"/>
    <lineage>
        <taxon>Bacteria</taxon>
        <taxon>Bacillati</taxon>
        <taxon>Actinomycetota</taxon>
        <taxon>Actinomycetes</taxon>
        <taxon>Micrococcales</taxon>
        <taxon>Micrococcaceae</taxon>
        <taxon>Galactobacter</taxon>
    </lineage>
</organism>
<keyword evidence="2" id="KW-1133">Transmembrane helix</keyword>
<gene>
    <name evidence="3" type="ORF">DWB68_03720</name>
</gene>
<comment type="caution">
    <text evidence="3">The sequence shown here is derived from an EMBL/GenBank/DDBJ whole genome shotgun (WGS) entry which is preliminary data.</text>
</comment>
<dbReference type="PANTHER" id="PTHR33434:SF2">
    <property type="entry name" value="FATTY ACID-BINDING PROTEIN TM_1468"/>
    <property type="match status" value="1"/>
</dbReference>
<dbReference type="InterPro" id="IPR043168">
    <property type="entry name" value="DegV_C"/>
</dbReference>
<evidence type="ECO:0000256" key="1">
    <source>
        <dbReference type="ARBA" id="ARBA00023121"/>
    </source>
</evidence>
<dbReference type="PROSITE" id="PS51482">
    <property type="entry name" value="DEGV"/>
    <property type="match status" value="1"/>
</dbReference>
<dbReference type="Pfam" id="PF02645">
    <property type="entry name" value="DegV"/>
    <property type="match status" value="1"/>
</dbReference>
<proteinExistence type="predicted"/>
<dbReference type="EMBL" id="QQXK01000005">
    <property type="protein sequence ID" value="RII43149.1"/>
    <property type="molecule type" value="Genomic_DNA"/>
</dbReference>
<dbReference type="AlphaFoldDB" id="A0A399JG20"/>
<dbReference type="Proteomes" id="UP000265419">
    <property type="component" value="Unassembled WGS sequence"/>
</dbReference>
<keyword evidence="1" id="KW-0446">Lipid-binding</keyword>
<evidence type="ECO:0000256" key="2">
    <source>
        <dbReference type="SAM" id="Phobius"/>
    </source>
</evidence>
<evidence type="ECO:0000313" key="4">
    <source>
        <dbReference type="Proteomes" id="UP000265419"/>
    </source>
</evidence>
<dbReference type="NCBIfam" id="TIGR00762">
    <property type="entry name" value="DegV"/>
    <property type="match status" value="1"/>
</dbReference>